<dbReference type="OrthoDB" id="422574at2759"/>
<dbReference type="SUPFAM" id="SSF47616">
    <property type="entry name" value="GST C-terminal domain-like"/>
    <property type="match status" value="1"/>
</dbReference>
<dbReference type="InterPro" id="IPR036249">
    <property type="entry name" value="Thioredoxin-like_sf"/>
</dbReference>
<sequence>MIAQSQITLYTAMSPNGHKVAIALEELGLPYRLVPLNMRAIEHKEPWFLAINPNGRIPALTDILEDGTEIKLFESASILQYLVERYDTGHKISYPRGTKEHYQTNNWLFFQMGGVGPMQGQVNHFVRYLLSSEPEKYSKDRYSNETRRLWRVVDKHLAESGSRYIVGDKCTIADIALSPWAKILDFAGLNIDEWPNVKAWQERMMQREAVKKGLDIPTKVDLEKMASDPEAFKAYLANNTSWIRHGMEEDARL</sequence>
<accession>A0A438N615</accession>
<dbReference type="SFLD" id="SFLDG01151">
    <property type="entry name" value="Main.2:_Nu-like"/>
    <property type="match status" value="1"/>
</dbReference>
<protein>
    <recommendedName>
        <fullName evidence="6">Glutathione S-transferase</fullName>
    </recommendedName>
</protein>
<dbReference type="Pfam" id="PF00043">
    <property type="entry name" value="GST_C"/>
    <property type="match status" value="1"/>
</dbReference>
<dbReference type="Pfam" id="PF13409">
    <property type="entry name" value="GST_N_2"/>
    <property type="match status" value="1"/>
</dbReference>
<dbReference type="Proteomes" id="UP000288859">
    <property type="component" value="Unassembled WGS sequence"/>
</dbReference>
<dbReference type="SUPFAM" id="SSF52833">
    <property type="entry name" value="Thioredoxin-like"/>
    <property type="match status" value="1"/>
</dbReference>
<dbReference type="SFLD" id="SFLDS00019">
    <property type="entry name" value="Glutathione_Transferase_(cytos"/>
    <property type="match status" value="1"/>
</dbReference>
<evidence type="ECO:0000259" key="2">
    <source>
        <dbReference type="PROSITE" id="PS50404"/>
    </source>
</evidence>
<reference evidence="4 5" key="1">
    <citation type="submission" date="2017-03" db="EMBL/GenBank/DDBJ databases">
        <title>Genomes of endolithic fungi from Antarctica.</title>
        <authorList>
            <person name="Coleine C."/>
            <person name="Masonjones S."/>
            <person name="Stajich J.E."/>
        </authorList>
    </citation>
    <scope>NUCLEOTIDE SEQUENCE [LARGE SCALE GENOMIC DNA]</scope>
    <source>
        <strain evidence="4 5">CCFEE 6314</strain>
    </source>
</reference>
<evidence type="ECO:0000259" key="3">
    <source>
        <dbReference type="PROSITE" id="PS50405"/>
    </source>
</evidence>
<dbReference type="PANTHER" id="PTHR44051:SF8">
    <property type="entry name" value="GLUTATHIONE S-TRANSFERASE GSTA"/>
    <property type="match status" value="1"/>
</dbReference>
<dbReference type="SFLD" id="SFLDG00358">
    <property type="entry name" value="Main_(cytGST)"/>
    <property type="match status" value="1"/>
</dbReference>
<evidence type="ECO:0008006" key="6">
    <source>
        <dbReference type="Google" id="ProtNLM"/>
    </source>
</evidence>
<dbReference type="PROSITE" id="PS50404">
    <property type="entry name" value="GST_NTER"/>
    <property type="match status" value="1"/>
</dbReference>
<dbReference type="Gene3D" id="3.40.30.10">
    <property type="entry name" value="Glutaredoxin"/>
    <property type="match status" value="1"/>
</dbReference>
<dbReference type="InterPro" id="IPR004045">
    <property type="entry name" value="Glutathione_S-Trfase_N"/>
</dbReference>
<evidence type="ECO:0000313" key="4">
    <source>
        <dbReference type="EMBL" id="RVX71216.1"/>
    </source>
</evidence>
<evidence type="ECO:0000313" key="5">
    <source>
        <dbReference type="Proteomes" id="UP000288859"/>
    </source>
</evidence>
<dbReference type="InterPro" id="IPR036282">
    <property type="entry name" value="Glutathione-S-Trfase_C_sf"/>
</dbReference>
<dbReference type="PANTHER" id="PTHR44051">
    <property type="entry name" value="GLUTATHIONE S-TRANSFERASE-RELATED"/>
    <property type="match status" value="1"/>
</dbReference>
<dbReference type="VEuPathDB" id="FungiDB:PV10_04222"/>
<proteinExistence type="inferred from homology"/>
<dbReference type="PROSITE" id="PS50405">
    <property type="entry name" value="GST_CTER"/>
    <property type="match status" value="1"/>
</dbReference>
<gene>
    <name evidence="4" type="ORF">B0A52_04790</name>
</gene>
<dbReference type="InterPro" id="IPR010987">
    <property type="entry name" value="Glutathione-S-Trfase_C-like"/>
</dbReference>
<feature type="domain" description="GST N-terminal" evidence="2">
    <location>
        <begin position="4"/>
        <end position="90"/>
    </location>
</feature>
<organism evidence="4 5">
    <name type="scientific">Exophiala mesophila</name>
    <name type="common">Black yeast-like fungus</name>
    <dbReference type="NCBI Taxonomy" id="212818"/>
    <lineage>
        <taxon>Eukaryota</taxon>
        <taxon>Fungi</taxon>
        <taxon>Dikarya</taxon>
        <taxon>Ascomycota</taxon>
        <taxon>Pezizomycotina</taxon>
        <taxon>Eurotiomycetes</taxon>
        <taxon>Chaetothyriomycetidae</taxon>
        <taxon>Chaetothyriales</taxon>
        <taxon>Herpotrichiellaceae</taxon>
        <taxon>Exophiala</taxon>
    </lineage>
</organism>
<dbReference type="Gene3D" id="1.20.1050.10">
    <property type="match status" value="1"/>
</dbReference>
<evidence type="ECO:0000256" key="1">
    <source>
        <dbReference type="ARBA" id="ARBA00007409"/>
    </source>
</evidence>
<feature type="domain" description="GST C-terminal" evidence="3">
    <location>
        <begin position="97"/>
        <end position="229"/>
    </location>
</feature>
<dbReference type="CDD" id="cd03048">
    <property type="entry name" value="GST_N_Ure2p_like"/>
    <property type="match status" value="1"/>
</dbReference>
<name>A0A438N615_EXOME</name>
<comment type="caution">
    <text evidence="4">The sequence shown here is derived from an EMBL/GenBank/DDBJ whole genome shotgun (WGS) entry which is preliminary data.</text>
</comment>
<dbReference type="EMBL" id="NAJM01000018">
    <property type="protein sequence ID" value="RVX71216.1"/>
    <property type="molecule type" value="Genomic_DNA"/>
</dbReference>
<dbReference type="AlphaFoldDB" id="A0A438N615"/>
<dbReference type="InterPro" id="IPR004046">
    <property type="entry name" value="GST_C"/>
</dbReference>
<dbReference type="InterPro" id="IPR040079">
    <property type="entry name" value="Glutathione_S-Trfase"/>
</dbReference>
<comment type="similarity">
    <text evidence="1">Belongs to the GST superfamily.</text>
</comment>